<dbReference type="InterPro" id="IPR036942">
    <property type="entry name" value="Beta-barrel_TonB_sf"/>
</dbReference>
<keyword evidence="2 7" id="KW-0813">Transport</keyword>
<dbReference type="SUPFAM" id="SSF56935">
    <property type="entry name" value="Porins"/>
    <property type="match status" value="1"/>
</dbReference>
<dbReference type="FunFam" id="2.60.40.1120:FF:000003">
    <property type="entry name" value="Outer membrane protein Omp121"/>
    <property type="match status" value="1"/>
</dbReference>
<evidence type="ECO:0000256" key="7">
    <source>
        <dbReference type="PROSITE-ProRule" id="PRU01360"/>
    </source>
</evidence>
<feature type="signal peptide" evidence="8">
    <location>
        <begin position="1"/>
        <end position="21"/>
    </location>
</feature>
<evidence type="ECO:0000256" key="4">
    <source>
        <dbReference type="ARBA" id="ARBA00022692"/>
    </source>
</evidence>
<dbReference type="Gene3D" id="2.60.40.1120">
    <property type="entry name" value="Carboxypeptidase-like, regulatory domain"/>
    <property type="match status" value="1"/>
</dbReference>
<keyword evidence="11" id="KW-1185">Reference proteome</keyword>
<keyword evidence="3 7" id="KW-1134">Transmembrane beta strand</keyword>
<dbReference type="Proteomes" id="UP000706891">
    <property type="component" value="Unassembled WGS sequence"/>
</dbReference>
<evidence type="ECO:0000313" key="10">
    <source>
        <dbReference type="EMBL" id="MBM6673968.1"/>
    </source>
</evidence>
<reference evidence="10" key="1">
    <citation type="submission" date="2020-08" db="EMBL/GenBank/DDBJ databases">
        <authorList>
            <person name="Cejkova D."/>
            <person name="Kubasova T."/>
            <person name="Jahodarova E."/>
            <person name="Rychlik I."/>
        </authorList>
    </citation>
    <scope>NUCLEOTIDE SEQUENCE</scope>
    <source>
        <strain evidence="10">An824</strain>
    </source>
</reference>
<comment type="subcellular location">
    <subcellularLocation>
        <location evidence="1 7">Cell outer membrane</location>
        <topology evidence="1 7">Multi-pass membrane protein</topology>
    </subcellularLocation>
</comment>
<keyword evidence="5 7" id="KW-0472">Membrane</keyword>
<protein>
    <submittedName>
        <fullName evidence="10">SusC/RagA family TonB-linked outer membrane protein</fullName>
    </submittedName>
</protein>
<comment type="caution">
    <text evidence="10">The sequence shown here is derived from an EMBL/GenBank/DDBJ whole genome shotgun (WGS) entry which is preliminary data.</text>
</comment>
<evidence type="ECO:0000256" key="2">
    <source>
        <dbReference type="ARBA" id="ARBA00022448"/>
    </source>
</evidence>
<evidence type="ECO:0000256" key="3">
    <source>
        <dbReference type="ARBA" id="ARBA00022452"/>
    </source>
</evidence>
<dbReference type="GO" id="GO:0009279">
    <property type="term" value="C:cell outer membrane"/>
    <property type="evidence" value="ECO:0007669"/>
    <property type="project" value="UniProtKB-SubCell"/>
</dbReference>
<keyword evidence="8" id="KW-0732">Signal</keyword>
<dbReference type="PROSITE" id="PS52016">
    <property type="entry name" value="TONB_DEPENDENT_REC_3"/>
    <property type="match status" value="1"/>
</dbReference>
<dbReference type="Pfam" id="PF07715">
    <property type="entry name" value="Plug"/>
    <property type="match status" value="1"/>
</dbReference>
<evidence type="ECO:0000256" key="6">
    <source>
        <dbReference type="ARBA" id="ARBA00023237"/>
    </source>
</evidence>
<keyword evidence="6 7" id="KW-0998">Cell outer membrane</keyword>
<dbReference type="SUPFAM" id="SSF49464">
    <property type="entry name" value="Carboxypeptidase regulatory domain-like"/>
    <property type="match status" value="1"/>
</dbReference>
<feature type="chain" id="PRO_5037671167" evidence="8">
    <location>
        <begin position="22"/>
        <end position="1118"/>
    </location>
</feature>
<evidence type="ECO:0000256" key="5">
    <source>
        <dbReference type="ARBA" id="ARBA00023136"/>
    </source>
</evidence>
<dbReference type="EMBL" id="JACJJG010000045">
    <property type="protein sequence ID" value="MBM6673968.1"/>
    <property type="molecule type" value="Genomic_DNA"/>
</dbReference>
<dbReference type="NCBIfam" id="TIGR04056">
    <property type="entry name" value="OMP_RagA_SusC"/>
    <property type="match status" value="1"/>
</dbReference>
<keyword evidence="4 7" id="KW-0812">Transmembrane</keyword>
<organism evidence="10 11">
    <name type="scientific">Marseilla massiliensis</name>
    <dbReference type="NCBI Taxonomy" id="1841864"/>
    <lineage>
        <taxon>Bacteria</taxon>
        <taxon>Pseudomonadati</taxon>
        <taxon>Bacteroidota</taxon>
        <taxon>Bacteroidia</taxon>
        <taxon>Bacteroidales</taxon>
        <taxon>Prevotellaceae</taxon>
        <taxon>Marseilla</taxon>
    </lineage>
</organism>
<feature type="domain" description="TonB-dependent receptor plug" evidence="9">
    <location>
        <begin position="115"/>
        <end position="240"/>
    </location>
</feature>
<dbReference type="NCBIfam" id="TIGR04057">
    <property type="entry name" value="SusC_RagA_signa"/>
    <property type="match status" value="1"/>
</dbReference>
<proteinExistence type="inferred from homology"/>
<dbReference type="InterPro" id="IPR023997">
    <property type="entry name" value="TonB-dep_OMP_SusC/RagA_CS"/>
</dbReference>
<sequence length="1118" mass="123777">MIKKLFLTLFCAVLSAGIAFAQGGSKVNGIVVDEIGEPVIGASVFVKGTKTGAVTDVDGKFSINTSPGSTLVITYVGYEKVETKAESGMKVTMSPSSHALGEVVVTGMQKMDKRLFTGATSKIDADKAKLDGVADVSRALEGRVAGVSVQNVSGTFGTAPKIRVRGATSIYGSSKPLWVIDGVIQEDAVDVSADDLSSGDAVTLISNAIAGLSADDIESFQVLKDGSATSIYGARAMAGVVVVTTKRGKAGRSTVNYTGEFTYRLKPTYDQYNISNSQEQMGIYKEMEEKGWLEFSTLANSSSSGIYGKMYNLIAQYDATNGKFGLPYTQAAMDGYLRTAEFRNTDWFDLLFNNNIVQNHSVSISTGSEKASLYASVSAMNDPGWTKDSKVERYTATTNASFNLSKNLSVSILTNASYRDQQAPGTLSRSTDIVTGAVNRDFDINPFSYAMNTSRALDPNETYTRNYAPFNIFHELDNNYIDLSIADMKFQGELSWKPVTGLEIHLLGAYRTQKTSQEHSILNTSNQAEAYRAGVDDPNIMYSNPFLYQDPDNPNSLPISVMPTGGIYIRNDYMVKQLDFRGTVQYNKIWNDTHIMNLFGGMELNKTDRDQSMHSDYGVDFDNGRIVNITPEFYKQAKEEGTVLSSFAKTWTRNLAYFLSGSYSYKGRYTINLTGRYEGTNKLGKSRSARWLPTWNVSGAWNAHEETFFKKWMEKTNGALSHLTLRASYSLTADRGPSWVTNALPVFLSSNIWRPQGDQIETGIQLYDLANSELTYEKKHELNFGLDAGFLNNRINLNFDIYWRNNYDLIGIIETEGVGGLIQKYANVATMKSHGVEATLSTRNIQTKNFNWITDLTFSYAANEITELDSRSNVIDLVSGASTSSSESSGHFRKGYPVSALFSIPFVGLNDQGLPQFINEKGEITTSDINFQEYENIDYLKYEGPTEPTITGGFNNTLTYKNWRLNIFITYSFGNKIRLDPVFAAGYSDMTAMPKEFKNRWVQSGDELITNIPTIASVRQYQEDSQLSYAYNAYNYSTARVADGGFIRLKDISLTYDLPRKFLSKIGLNTASLKLDATNLFLLYADDKLNGQDPEFVNSGGVATPLSRQFTFTIRLGI</sequence>
<evidence type="ECO:0000259" key="9">
    <source>
        <dbReference type="Pfam" id="PF07715"/>
    </source>
</evidence>
<dbReference type="InterPro" id="IPR008969">
    <property type="entry name" value="CarboxyPept-like_regulatory"/>
</dbReference>
<dbReference type="AlphaFoldDB" id="A0A938WTI7"/>
<evidence type="ECO:0000256" key="1">
    <source>
        <dbReference type="ARBA" id="ARBA00004571"/>
    </source>
</evidence>
<accession>A0A938WTI7</accession>
<evidence type="ECO:0000256" key="8">
    <source>
        <dbReference type="SAM" id="SignalP"/>
    </source>
</evidence>
<name>A0A938WTI7_9BACT</name>
<comment type="similarity">
    <text evidence="7">Belongs to the TonB-dependent receptor family.</text>
</comment>
<dbReference type="Gene3D" id="2.40.170.20">
    <property type="entry name" value="TonB-dependent receptor, beta-barrel domain"/>
    <property type="match status" value="1"/>
</dbReference>
<dbReference type="InterPro" id="IPR012910">
    <property type="entry name" value="Plug_dom"/>
</dbReference>
<reference evidence="10" key="2">
    <citation type="journal article" date="2021" name="Sci. Rep.">
        <title>The distribution of antibiotic resistance genes in chicken gut microbiota commensals.</title>
        <authorList>
            <person name="Juricova H."/>
            <person name="Matiasovicova J."/>
            <person name="Kubasova T."/>
            <person name="Cejkova D."/>
            <person name="Rychlik I."/>
        </authorList>
    </citation>
    <scope>NUCLEOTIDE SEQUENCE</scope>
    <source>
        <strain evidence="10">An824</strain>
    </source>
</reference>
<dbReference type="InterPro" id="IPR037066">
    <property type="entry name" value="Plug_dom_sf"/>
</dbReference>
<dbReference type="Pfam" id="PF13715">
    <property type="entry name" value="CarbopepD_reg_2"/>
    <property type="match status" value="1"/>
</dbReference>
<dbReference type="RefSeq" id="WP_205104965.1">
    <property type="nucleotide sequence ID" value="NZ_JACJJG010000045.1"/>
</dbReference>
<dbReference type="Gene3D" id="2.170.130.10">
    <property type="entry name" value="TonB-dependent receptor, plug domain"/>
    <property type="match status" value="1"/>
</dbReference>
<dbReference type="InterPro" id="IPR039426">
    <property type="entry name" value="TonB-dep_rcpt-like"/>
</dbReference>
<dbReference type="InterPro" id="IPR023996">
    <property type="entry name" value="TonB-dep_OMP_SusC/RagA"/>
</dbReference>
<evidence type="ECO:0000313" key="11">
    <source>
        <dbReference type="Proteomes" id="UP000706891"/>
    </source>
</evidence>
<gene>
    <name evidence="10" type="ORF">H6A34_08785</name>
</gene>